<accession>A0A4Y7SJY8</accession>
<gene>
    <name evidence="1" type="ORF">FA13DRAFT_1716324</name>
</gene>
<evidence type="ECO:0000313" key="1">
    <source>
        <dbReference type="EMBL" id="TEB22072.1"/>
    </source>
</evidence>
<sequence length="157" mass="17484">MAFPYTFGAEGPSFPVGISLPTNGCKSTPGTRLVIAMIRSHKVAEREYRKTPAQMRDLPHHQQALSDAMSRVPSPVFIMLRLVGYRASLAREDARWLLCFDHMYEELGQNATDLGNLGHGTLPGADMLSVIRVVSAENRVPLREDMEEWCKEVDPAS</sequence>
<proteinExistence type="predicted"/>
<comment type="caution">
    <text evidence="1">The sequence shown here is derived from an EMBL/GenBank/DDBJ whole genome shotgun (WGS) entry which is preliminary data.</text>
</comment>
<dbReference type="Proteomes" id="UP000298030">
    <property type="component" value="Unassembled WGS sequence"/>
</dbReference>
<organism evidence="1 2">
    <name type="scientific">Coprinellus micaceus</name>
    <name type="common">Glistening ink-cap mushroom</name>
    <name type="synonym">Coprinus micaceus</name>
    <dbReference type="NCBI Taxonomy" id="71717"/>
    <lineage>
        <taxon>Eukaryota</taxon>
        <taxon>Fungi</taxon>
        <taxon>Dikarya</taxon>
        <taxon>Basidiomycota</taxon>
        <taxon>Agaricomycotina</taxon>
        <taxon>Agaricomycetes</taxon>
        <taxon>Agaricomycetidae</taxon>
        <taxon>Agaricales</taxon>
        <taxon>Agaricineae</taxon>
        <taxon>Psathyrellaceae</taxon>
        <taxon>Coprinellus</taxon>
    </lineage>
</organism>
<dbReference type="AlphaFoldDB" id="A0A4Y7SJY8"/>
<name>A0A4Y7SJY8_COPMI</name>
<evidence type="ECO:0000313" key="2">
    <source>
        <dbReference type="Proteomes" id="UP000298030"/>
    </source>
</evidence>
<keyword evidence="2" id="KW-1185">Reference proteome</keyword>
<protein>
    <submittedName>
        <fullName evidence="1">Uncharacterized protein</fullName>
    </submittedName>
</protein>
<dbReference type="EMBL" id="QPFP01000097">
    <property type="protein sequence ID" value="TEB22072.1"/>
    <property type="molecule type" value="Genomic_DNA"/>
</dbReference>
<reference evidence="1 2" key="1">
    <citation type="journal article" date="2019" name="Nat. Ecol. Evol.">
        <title>Megaphylogeny resolves global patterns of mushroom evolution.</title>
        <authorList>
            <person name="Varga T."/>
            <person name="Krizsan K."/>
            <person name="Foldi C."/>
            <person name="Dima B."/>
            <person name="Sanchez-Garcia M."/>
            <person name="Sanchez-Ramirez S."/>
            <person name="Szollosi G.J."/>
            <person name="Szarkandi J.G."/>
            <person name="Papp V."/>
            <person name="Albert L."/>
            <person name="Andreopoulos W."/>
            <person name="Angelini C."/>
            <person name="Antonin V."/>
            <person name="Barry K.W."/>
            <person name="Bougher N.L."/>
            <person name="Buchanan P."/>
            <person name="Buyck B."/>
            <person name="Bense V."/>
            <person name="Catcheside P."/>
            <person name="Chovatia M."/>
            <person name="Cooper J."/>
            <person name="Damon W."/>
            <person name="Desjardin D."/>
            <person name="Finy P."/>
            <person name="Geml J."/>
            <person name="Haridas S."/>
            <person name="Hughes K."/>
            <person name="Justo A."/>
            <person name="Karasinski D."/>
            <person name="Kautmanova I."/>
            <person name="Kiss B."/>
            <person name="Kocsube S."/>
            <person name="Kotiranta H."/>
            <person name="LaButti K.M."/>
            <person name="Lechner B.E."/>
            <person name="Liimatainen K."/>
            <person name="Lipzen A."/>
            <person name="Lukacs Z."/>
            <person name="Mihaltcheva S."/>
            <person name="Morgado L.N."/>
            <person name="Niskanen T."/>
            <person name="Noordeloos M.E."/>
            <person name="Ohm R.A."/>
            <person name="Ortiz-Santana B."/>
            <person name="Ovrebo C."/>
            <person name="Racz N."/>
            <person name="Riley R."/>
            <person name="Savchenko A."/>
            <person name="Shiryaev A."/>
            <person name="Soop K."/>
            <person name="Spirin V."/>
            <person name="Szebenyi C."/>
            <person name="Tomsovsky M."/>
            <person name="Tulloss R.E."/>
            <person name="Uehling J."/>
            <person name="Grigoriev I.V."/>
            <person name="Vagvolgyi C."/>
            <person name="Papp T."/>
            <person name="Martin F.M."/>
            <person name="Miettinen O."/>
            <person name="Hibbett D.S."/>
            <person name="Nagy L.G."/>
        </authorList>
    </citation>
    <scope>NUCLEOTIDE SEQUENCE [LARGE SCALE GENOMIC DNA]</scope>
    <source>
        <strain evidence="1 2">FP101781</strain>
    </source>
</reference>